<dbReference type="InterPro" id="IPR036279">
    <property type="entry name" value="5-3_exonuclease_C_sf"/>
</dbReference>
<dbReference type="GO" id="GO:0005634">
    <property type="term" value="C:nucleus"/>
    <property type="evidence" value="ECO:0007669"/>
    <property type="project" value="InterPro"/>
</dbReference>
<name>A0A177BAM2_9BILA</name>
<dbReference type="InterPro" id="IPR006084">
    <property type="entry name" value="XPG/Rad2"/>
</dbReference>
<dbReference type="InterPro" id="IPR006086">
    <property type="entry name" value="XPG-I_dom"/>
</dbReference>
<dbReference type="EMBL" id="LWCA01000063">
    <property type="protein sequence ID" value="OAF71296.1"/>
    <property type="molecule type" value="Genomic_DNA"/>
</dbReference>
<feature type="domain" description="XPG-I" evidence="4">
    <location>
        <begin position="325"/>
        <end position="394"/>
    </location>
</feature>
<dbReference type="Proteomes" id="UP000078046">
    <property type="component" value="Unassembled WGS sequence"/>
</dbReference>
<dbReference type="SUPFAM" id="SSF47807">
    <property type="entry name" value="5' to 3' exonuclease, C-terminal subdomain"/>
    <property type="match status" value="1"/>
</dbReference>
<dbReference type="InterPro" id="IPR006085">
    <property type="entry name" value="XPG_DNA_repair_N"/>
</dbReference>
<dbReference type="Pfam" id="PF00752">
    <property type="entry name" value="XPG_N"/>
    <property type="match status" value="1"/>
</dbReference>
<dbReference type="Gene3D" id="1.10.150.20">
    <property type="entry name" value="5' to 3' exonuclease, C-terminal subdomain"/>
    <property type="match status" value="1"/>
</dbReference>
<evidence type="ECO:0000259" key="5">
    <source>
        <dbReference type="SMART" id="SM00485"/>
    </source>
</evidence>
<reference evidence="6 7" key="1">
    <citation type="submission" date="2016-04" db="EMBL/GenBank/DDBJ databases">
        <title>The genome of Intoshia linei affirms orthonectids as highly simplified spiralians.</title>
        <authorList>
            <person name="Mikhailov K.V."/>
            <person name="Slusarev G.S."/>
            <person name="Nikitin M.A."/>
            <person name="Logacheva M.D."/>
            <person name="Penin A."/>
            <person name="Aleoshin V."/>
            <person name="Panchin Y.V."/>
        </authorList>
    </citation>
    <scope>NUCLEOTIDE SEQUENCE [LARGE SCALE GENOMIC DNA]</scope>
    <source>
        <strain evidence="6">Intl2013</strain>
        <tissue evidence="6">Whole animal</tissue>
    </source>
</reference>
<organism evidence="6 7">
    <name type="scientific">Intoshia linei</name>
    <dbReference type="NCBI Taxonomy" id="1819745"/>
    <lineage>
        <taxon>Eukaryota</taxon>
        <taxon>Metazoa</taxon>
        <taxon>Spiralia</taxon>
        <taxon>Lophotrochozoa</taxon>
        <taxon>Mesozoa</taxon>
        <taxon>Orthonectida</taxon>
        <taxon>Rhopaluridae</taxon>
        <taxon>Intoshia</taxon>
    </lineage>
</organism>
<dbReference type="PRINTS" id="PR00853">
    <property type="entry name" value="XPGRADSUPER"/>
</dbReference>
<dbReference type="GO" id="GO:0017108">
    <property type="term" value="F:5'-flap endonuclease activity"/>
    <property type="evidence" value="ECO:0007669"/>
    <property type="project" value="TreeGrafter"/>
</dbReference>
<evidence type="ECO:0000256" key="3">
    <source>
        <dbReference type="ARBA" id="ARBA00022801"/>
    </source>
</evidence>
<dbReference type="GO" id="GO:0006289">
    <property type="term" value="P:nucleotide-excision repair"/>
    <property type="evidence" value="ECO:0007669"/>
    <property type="project" value="InterPro"/>
</dbReference>
<dbReference type="SMART" id="SM00485">
    <property type="entry name" value="XPGN"/>
    <property type="match status" value="1"/>
</dbReference>
<dbReference type="OrthoDB" id="2959108at2759"/>
<comment type="similarity">
    <text evidence="1">Belongs to the XPG/RAD2 endonuclease family. XPG subfamily.</text>
</comment>
<dbReference type="Pfam" id="PF00867">
    <property type="entry name" value="XPG_I"/>
    <property type="match status" value="1"/>
</dbReference>
<evidence type="ECO:0000313" key="7">
    <source>
        <dbReference type="Proteomes" id="UP000078046"/>
    </source>
</evidence>
<accession>A0A177BAM2</accession>
<keyword evidence="2" id="KW-0540">Nuclease</keyword>
<dbReference type="GO" id="GO:0003697">
    <property type="term" value="F:single-stranded DNA binding"/>
    <property type="evidence" value="ECO:0007669"/>
    <property type="project" value="InterPro"/>
</dbReference>
<dbReference type="InterPro" id="IPR001044">
    <property type="entry name" value="XPG/Rad2_eukaryotes"/>
</dbReference>
<feature type="domain" description="XPG N-terminal" evidence="5">
    <location>
        <begin position="1"/>
        <end position="101"/>
    </location>
</feature>
<dbReference type="CDD" id="cd09897">
    <property type="entry name" value="H3TH_FEN1-XPG-like"/>
    <property type="match status" value="1"/>
</dbReference>
<sequence>MGICGLWSVIEKCGIPINLKEMIGKCLTVDISIWIQQGICVAETNYNLQYGQVNAFVLRMIFIRITKLLNFGIQPIFVFDGAKPSLKRLTIKKRQKLRQNQKNIYKIVDDKVIYSDTYRKRIRKMLNVECNKMKLDYSNHSKNIKCSNKNETKKKFNDFDRVVSSNKESIANKSSSSDEDLVEIYNSEKMSSTPKLNENEANEFVKDLISKDWNVLCHKSLKNKNEGYIMASKGNMINKIQNTNNKINEYKQKDYNPALFKMEFESGILDPINLSSNTDESIESDLDLEMEYDIKQSDIKDMEKFNLNSETKQIWKNMDIKEMLDLLGVPWVQAPYEAEAQCAYLDVENQCDGIIGNDSDYWAFGGKRLYKNLFHSQKEAKFYSNSQIQHKFDLNRDKCVAFALMCGCDYTPGIYGLGPKKCLNFLNHHWKGNIETSLDYMKDIIDNIMKLKLNDNFRFPDGNVIELFKNPNIVKEKFTFKWFMPQLDNLCQYLSTRTSLNEFKIRNYLTPIIENFDSIKKVK</sequence>
<keyword evidence="7" id="KW-1185">Reference proteome</keyword>
<dbReference type="PANTHER" id="PTHR11081:SF59">
    <property type="entry name" value="FI23547P1"/>
    <property type="match status" value="1"/>
</dbReference>
<dbReference type="AlphaFoldDB" id="A0A177BAM2"/>
<dbReference type="SUPFAM" id="SSF88723">
    <property type="entry name" value="PIN domain-like"/>
    <property type="match status" value="1"/>
</dbReference>
<dbReference type="Gene3D" id="3.40.50.1010">
    <property type="entry name" value="5'-nuclease"/>
    <property type="match status" value="2"/>
</dbReference>
<dbReference type="SMART" id="SM00484">
    <property type="entry name" value="XPGI"/>
    <property type="match status" value="1"/>
</dbReference>
<evidence type="ECO:0000256" key="1">
    <source>
        <dbReference type="ARBA" id="ARBA00005283"/>
    </source>
</evidence>
<comment type="caution">
    <text evidence="6">The sequence shown here is derived from an EMBL/GenBank/DDBJ whole genome shotgun (WGS) entry which is preliminary data.</text>
</comment>
<dbReference type="PRINTS" id="PR00066">
    <property type="entry name" value="XRODRMPGMNTG"/>
</dbReference>
<dbReference type="CDD" id="cd09868">
    <property type="entry name" value="PIN_XPG_RAD2"/>
    <property type="match status" value="2"/>
</dbReference>
<evidence type="ECO:0000256" key="2">
    <source>
        <dbReference type="ARBA" id="ARBA00022722"/>
    </source>
</evidence>
<keyword evidence="3" id="KW-0378">Hydrolase</keyword>
<dbReference type="PANTHER" id="PTHR11081">
    <property type="entry name" value="FLAP ENDONUCLEASE FAMILY MEMBER"/>
    <property type="match status" value="1"/>
</dbReference>
<evidence type="ECO:0000313" key="6">
    <source>
        <dbReference type="EMBL" id="OAF71296.1"/>
    </source>
</evidence>
<protein>
    <submittedName>
        <fullName evidence="6">Uncharacterized protein</fullName>
    </submittedName>
</protein>
<proteinExistence type="inferred from homology"/>
<gene>
    <name evidence="6" type="ORF">A3Q56_00938</name>
</gene>
<evidence type="ECO:0000259" key="4">
    <source>
        <dbReference type="SMART" id="SM00484"/>
    </source>
</evidence>
<dbReference type="InterPro" id="IPR029060">
    <property type="entry name" value="PIN-like_dom_sf"/>
</dbReference>